<dbReference type="RefSeq" id="XP_008900620.1">
    <property type="nucleotide sequence ID" value="XM_008902372.1"/>
</dbReference>
<organism evidence="1 2">
    <name type="scientific">Phytophthora nicotianae (strain INRA-310)</name>
    <name type="common">Phytophthora parasitica</name>
    <dbReference type="NCBI Taxonomy" id="761204"/>
    <lineage>
        <taxon>Eukaryota</taxon>
        <taxon>Sar</taxon>
        <taxon>Stramenopiles</taxon>
        <taxon>Oomycota</taxon>
        <taxon>Peronosporomycetes</taxon>
        <taxon>Peronosporales</taxon>
        <taxon>Peronosporaceae</taxon>
        <taxon>Phytophthora</taxon>
    </lineage>
</organism>
<evidence type="ECO:0000313" key="1">
    <source>
        <dbReference type="EMBL" id="ETN14123.1"/>
    </source>
</evidence>
<dbReference type="EMBL" id="KI669573">
    <property type="protein sequence ID" value="ETN14123.1"/>
    <property type="molecule type" value="Genomic_DNA"/>
</dbReference>
<dbReference type="Proteomes" id="UP000018817">
    <property type="component" value="Unassembled WGS sequence"/>
</dbReference>
<gene>
    <name evidence="1" type="ORF">PPTG_22201</name>
</gene>
<protein>
    <recommendedName>
        <fullName evidence="3">MULE transposase domain-containing protein</fullName>
    </recommendedName>
</protein>
<accession>W2QLV7</accession>
<evidence type="ECO:0000313" key="2">
    <source>
        <dbReference type="Proteomes" id="UP000018817"/>
    </source>
</evidence>
<reference evidence="1 2" key="2">
    <citation type="submission" date="2013-11" db="EMBL/GenBank/DDBJ databases">
        <title>The Genome Sequence of Phytophthora parasitica INRA-310.</title>
        <authorList>
            <consortium name="The Broad Institute Genomics Platform"/>
            <person name="Russ C."/>
            <person name="Tyler B."/>
            <person name="Panabieres F."/>
            <person name="Shan W."/>
            <person name="Tripathy S."/>
            <person name="Grunwald N."/>
            <person name="Machado M."/>
            <person name="Johnson C.S."/>
            <person name="Arredondo F."/>
            <person name="Hong C."/>
            <person name="Coffey M."/>
            <person name="Young S.K."/>
            <person name="Zeng Q."/>
            <person name="Gargeya S."/>
            <person name="Fitzgerald M."/>
            <person name="Abouelleil A."/>
            <person name="Alvarado L."/>
            <person name="Chapman S.B."/>
            <person name="Gainer-Dewar J."/>
            <person name="Goldberg J."/>
            <person name="Griggs A."/>
            <person name="Gujja S."/>
            <person name="Hansen M."/>
            <person name="Howarth C."/>
            <person name="Imamovic A."/>
            <person name="Ireland A."/>
            <person name="Larimer J."/>
            <person name="McCowan C."/>
            <person name="Murphy C."/>
            <person name="Pearson M."/>
            <person name="Poon T.W."/>
            <person name="Priest M."/>
            <person name="Roberts A."/>
            <person name="Saif S."/>
            <person name="Shea T."/>
            <person name="Sykes S."/>
            <person name="Wortman J."/>
            <person name="Nusbaum C."/>
            <person name="Birren B."/>
        </authorList>
    </citation>
    <scope>NUCLEOTIDE SEQUENCE [LARGE SCALE GENOMIC DNA]</scope>
    <source>
        <strain evidence="1 2">INRA-310</strain>
    </source>
</reference>
<dbReference type="OMA" id="MNEWRRD"/>
<dbReference type="VEuPathDB" id="FungiDB:PPTG_22201"/>
<dbReference type="AlphaFoldDB" id="W2QLV7"/>
<reference evidence="2" key="1">
    <citation type="submission" date="2011-12" db="EMBL/GenBank/DDBJ databases">
        <authorList>
            <consortium name="The Broad Institute Genome Sequencing Platform"/>
            <person name="Russ C."/>
            <person name="Tyler B."/>
            <person name="Panabieres F."/>
            <person name="Shan W."/>
            <person name="Tripathy S."/>
            <person name="Grunwald N."/>
            <person name="Machado M."/>
            <person name="Young S.K."/>
            <person name="Zeng Q."/>
            <person name="Gargeya S."/>
            <person name="Fitzgerald M."/>
            <person name="Haas B."/>
            <person name="Abouelleil A."/>
            <person name="Alvarado L."/>
            <person name="Arachchi H.M."/>
            <person name="Berlin A."/>
            <person name="Chapman S.B."/>
            <person name="Gearin G."/>
            <person name="Goldberg J."/>
            <person name="Griggs A."/>
            <person name="Gujja S."/>
            <person name="Hansen M."/>
            <person name="Heiman D."/>
            <person name="Howarth C."/>
            <person name="Larimer J."/>
            <person name="Lui A."/>
            <person name="MacDonald P.J.P."/>
            <person name="McCowen C."/>
            <person name="Montmayeur A."/>
            <person name="Murphy C."/>
            <person name="Neiman D."/>
            <person name="Pearson M."/>
            <person name="Priest M."/>
            <person name="Roberts A."/>
            <person name="Saif S."/>
            <person name="Shea T."/>
            <person name="Sisk P."/>
            <person name="Stolte C."/>
            <person name="Sykes S."/>
            <person name="Wortman J."/>
            <person name="Nusbaum C."/>
            <person name="Birren B."/>
        </authorList>
    </citation>
    <scope>NUCLEOTIDE SEQUENCE [LARGE SCALE GENOMIC DNA]</scope>
    <source>
        <strain evidence="2">INRA-310</strain>
    </source>
</reference>
<sequence>MKATLRIDAVMGDAEAAQLNGLVKIAGFGNSKYLMCFFHVLYNVRKRIRHLPDLTRAVVYRGILDMHYSLSEEELKSVWSRVMNEWRRDSRLRDFADYFYSQWL</sequence>
<name>W2QLV7_PHYN3</name>
<dbReference type="GeneID" id="20190800"/>
<proteinExistence type="predicted"/>
<evidence type="ECO:0008006" key="3">
    <source>
        <dbReference type="Google" id="ProtNLM"/>
    </source>
</evidence>